<dbReference type="NCBIfam" id="NF009588">
    <property type="entry name" value="PRK13029.1"/>
    <property type="match status" value="1"/>
</dbReference>
<dbReference type="InterPro" id="IPR017896">
    <property type="entry name" value="4Fe4S_Fe-S-bd"/>
</dbReference>
<protein>
    <submittedName>
        <fullName evidence="3">Pyruvate ferredoxin/flavodoxin oxidoreductase</fullName>
    </submittedName>
</protein>
<dbReference type="EMBL" id="FLQX01000155">
    <property type="protein sequence ID" value="SBT09614.1"/>
    <property type="molecule type" value="Genomic_DNA"/>
</dbReference>
<dbReference type="SUPFAM" id="SSF53323">
    <property type="entry name" value="Pyruvate-ferredoxin oxidoreductase, PFOR, domain III"/>
    <property type="match status" value="1"/>
</dbReference>
<dbReference type="Proteomes" id="UP000199169">
    <property type="component" value="Unassembled WGS sequence"/>
</dbReference>
<dbReference type="NCBIfam" id="NF009589">
    <property type="entry name" value="PRK13030.1"/>
    <property type="match status" value="1"/>
</dbReference>
<feature type="domain" description="4Fe-4S ferredoxin-type" evidence="2">
    <location>
        <begin position="656"/>
        <end position="686"/>
    </location>
</feature>
<evidence type="ECO:0000256" key="1">
    <source>
        <dbReference type="ARBA" id="ARBA00023002"/>
    </source>
</evidence>
<keyword evidence="3" id="KW-0670">Pyruvate</keyword>
<name>A0A1A8XXA2_9PROT</name>
<dbReference type="SUPFAM" id="SSF52518">
    <property type="entry name" value="Thiamin diphosphate-binding fold (THDP-binding)"/>
    <property type="match status" value="2"/>
</dbReference>
<dbReference type="GO" id="GO:0016903">
    <property type="term" value="F:oxidoreductase activity, acting on the aldehyde or oxo group of donors"/>
    <property type="evidence" value="ECO:0007669"/>
    <property type="project" value="InterPro"/>
</dbReference>
<dbReference type="CDD" id="cd07034">
    <property type="entry name" value="TPP_PYR_PFOR_IOR-alpha_like"/>
    <property type="match status" value="1"/>
</dbReference>
<dbReference type="Gene3D" id="3.40.920.10">
    <property type="entry name" value="Pyruvate-ferredoxin oxidoreductase, PFOR, domain III"/>
    <property type="match status" value="1"/>
</dbReference>
<dbReference type="PANTHER" id="PTHR48084">
    <property type="entry name" value="2-OXOGLUTARATE OXIDOREDUCTASE SUBUNIT KORB-RELATED"/>
    <property type="match status" value="1"/>
</dbReference>
<dbReference type="InterPro" id="IPR002869">
    <property type="entry name" value="Pyrv_flavodox_OxRed_cen"/>
</dbReference>
<dbReference type="InterPro" id="IPR019752">
    <property type="entry name" value="Pyrv/ketoisovalerate_OxRed_cat"/>
</dbReference>
<proteinExistence type="predicted"/>
<dbReference type="InterPro" id="IPR046667">
    <property type="entry name" value="DUF6537"/>
</dbReference>
<gene>
    <name evidence="3" type="ORF">ACCAA_750005</name>
</gene>
<dbReference type="InterPro" id="IPR029061">
    <property type="entry name" value="THDP-binding"/>
</dbReference>
<dbReference type="CDD" id="cd02008">
    <property type="entry name" value="TPP_IOR_alpha"/>
    <property type="match status" value="1"/>
</dbReference>
<dbReference type="InterPro" id="IPR002880">
    <property type="entry name" value="Pyrv_Fd/Flavodoxin_OxRdtase_N"/>
</dbReference>
<dbReference type="PROSITE" id="PS51379">
    <property type="entry name" value="4FE4S_FER_2"/>
    <property type="match status" value="1"/>
</dbReference>
<reference evidence="4" key="1">
    <citation type="submission" date="2016-06" db="EMBL/GenBank/DDBJ databases">
        <authorList>
            <person name="McIlroy S.J."/>
            <person name="Karst S.M."/>
            <person name="Albertsen M."/>
        </authorList>
    </citation>
    <scope>NUCLEOTIDE SEQUENCE [LARGE SCALE GENOMIC DNA]</scope>
</reference>
<dbReference type="InterPro" id="IPR009014">
    <property type="entry name" value="Transketo_C/PFOR_II"/>
</dbReference>
<accession>A0A1A8XXA2</accession>
<dbReference type="Pfam" id="PF20169">
    <property type="entry name" value="DUF6537"/>
    <property type="match status" value="1"/>
</dbReference>
<dbReference type="RefSeq" id="WP_186408919.1">
    <property type="nucleotide sequence ID" value="NZ_FLQX01000155.1"/>
</dbReference>
<dbReference type="PANTHER" id="PTHR48084:SF3">
    <property type="entry name" value="SUBUNIT OF PYRUVATE:FLAVODOXIN OXIDOREDUCTASE"/>
    <property type="match status" value="1"/>
</dbReference>
<keyword evidence="1" id="KW-0560">Oxidoreductase</keyword>
<evidence type="ECO:0000313" key="4">
    <source>
        <dbReference type="Proteomes" id="UP000199169"/>
    </source>
</evidence>
<organism evidence="3 4">
    <name type="scientific">Candidatus Accumulibacter aalborgensis</name>
    <dbReference type="NCBI Taxonomy" id="1860102"/>
    <lineage>
        <taxon>Bacteria</taxon>
        <taxon>Pseudomonadati</taxon>
        <taxon>Pseudomonadota</taxon>
        <taxon>Betaproteobacteria</taxon>
        <taxon>Candidatus Accumulibacter</taxon>
    </lineage>
</organism>
<dbReference type="InterPro" id="IPR051457">
    <property type="entry name" value="2-oxoacid:Fd_oxidoreductase"/>
</dbReference>
<dbReference type="AlphaFoldDB" id="A0A1A8XXA2"/>
<sequence>MGDLSTTLDSRYTVTSGRVFLTGTQALVRLPMLQRLRDEAAGLNTAGFVSGYRGSPLGGLDQALWKAKKYLDAQRIVFQPAVNEDLAATAVWGTQQLNLFPGANYDGVFAMWYGKGPGVDRCGDVFRHANAAGTAKYGGVLVIAGDDHAAKSSTLPHQTEHIFKAVMMPVLYPANVQEYLDYGLHGWAMSRYSGCWVVMKALADTVETSASVAIDPLSTVIRLPDDFEMPENDPHGLNIRWPDPPLQQEARLINRKLYAALAYCRANLLNRIIIDSADPTSPARLGIITAGKAYLDVRQALVELGIDDELAARIGIRLYKVGMVWPLEADGVRRFAEGLEEILVVEEKRQLLEYQLKEELYNWREDVRPRVVGKFDEKGEWSLLPTSSGHLTHGDWLLPAAGELSVAQVARALAARIGRFFTSPAIVERLALLEAKQNALAPALLPATGAAALAAIQRTPYFCSGCPHNTSTRVPEGSRAVAGIGCHYMVTWMDRNTATFTHMGGEGVTWVGQAPFTAVKHIFANLGDGTYFHSGLLAIRQSVAAGVSITYKILYNDAVAMTGGQPVDGSLTVPQLTRQLEAEGISKIVIVTDEPAKYKGVRGLAPQTPIHHRDQLDAVQRELREHRGVSVLIYDQTCATEKRRRRKRGKLVDPARRVFINQAVCEGCGDCGVQSNCLSVIPLETEFGRKRAIDQSSCNKDFSCINGFCPSFVTVEGGKLRAGRAVAADEGAFSTAFATAFANLPDPVLADTRRPFNILITGVGGTGVVTLGALLGMAAHLDGKGVSVLDMTGLAQKFGAVFSHLRIADQPEDIHAARIATGEADAVIGGDLVVTAGAEALSKVLAGKTRAVVNVAETPTAEFTRNPDWQFPQQDMQASIDDACGDGQTLFLDTAEMARRLMGDALYGNLFLLGVAWQRGLVPISLAAIDQAIELNATAVDQNRKAFLWGRRAAHDPEAVRRLIRPTSAPSPRQFSRNVDETISRRVDTLTAYQDARYAQRYRTLVESVRAAESTLQSTALTEAVARAYFKLLAVKDEYEVARLYANPTFRQQLSEEFEGDYRLRFHLAPPLLARPDPLTGRITKRSYGPWMMTAFACLSRLKGLRGTFLDPFSRSEERRMERQLLSDYEADVNLILAQLKPESMASAIELASLPEQIRGFGHVKAASVLQVHARRDALRWRLLAPGSAA</sequence>
<evidence type="ECO:0000313" key="3">
    <source>
        <dbReference type="EMBL" id="SBT09614.1"/>
    </source>
</evidence>
<dbReference type="STRING" id="1860102.ACCAA_750005"/>
<evidence type="ECO:0000259" key="2">
    <source>
        <dbReference type="PROSITE" id="PS51379"/>
    </source>
</evidence>
<keyword evidence="4" id="KW-1185">Reference proteome</keyword>
<dbReference type="Gene3D" id="3.40.50.970">
    <property type="match status" value="1"/>
</dbReference>
<dbReference type="Pfam" id="PF01558">
    <property type="entry name" value="POR"/>
    <property type="match status" value="1"/>
</dbReference>
<dbReference type="SUPFAM" id="SSF52922">
    <property type="entry name" value="TK C-terminal domain-like"/>
    <property type="match status" value="1"/>
</dbReference>